<accession>A0ABD5PCI9</accession>
<comment type="caution">
    <text evidence="2">The sequence shown here is derived from an EMBL/GenBank/DDBJ whole genome shotgun (WGS) entry which is preliminary data.</text>
</comment>
<evidence type="ECO:0000313" key="2">
    <source>
        <dbReference type="EMBL" id="MFC4358607.1"/>
    </source>
</evidence>
<reference evidence="2 3" key="1">
    <citation type="journal article" date="2019" name="Int. J. Syst. Evol. Microbiol.">
        <title>The Global Catalogue of Microorganisms (GCM) 10K type strain sequencing project: providing services to taxonomists for standard genome sequencing and annotation.</title>
        <authorList>
            <consortium name="The Broad Institute Genomics Platform"/>
            <consortium name="The Broad Institute Genome Sequencing Center for Infectious Disease"/>
            <person name="Wu L."/>
            <person name="Ma J."/>
        </authorList>
    </citation>
    <scope>NUCLEOTIDE SEQUENCE [LARGE SCALE GENOMIC DNA]</scope>
    <source>
        <strain evidence="2 3">CGMCC 1.12553</strain>
    </source>
</reference>
<proteinExistence type="predicted"/>
<dbReference type="RefSeq" id="WP_267623611.1">
    <property type="nucleotide sequence ID" value="NZ_JAODIW010000008.1"/>
</dbReference>
<name>A0ABD5PCI9_9EURY</name>
<dbReference type="EMBL" id="JBHSDS010000006">
    <property type="protein sequence ID" value="MFC4358607.1"/>
    <property type="molecule type" value="Genomic_DNA"/>
</dbReference>
<keyword evidence="3" id="KW-1185">Reference proteome</keyword>
<dbReference type="AlphaFoldDB" id="A0ABD5PCI9"/>
<evidence type="ECO:0000256" key="1">
    <source>
        <dbReference type="SAM" id="MobiDB-lite"/>
    </source>
</evidence>
<feature type="region of interest" description="Disordered" evidence="1">
    <location>
        <begin position="60"/>
        <end position="83"/>
    </location>
</feature>
<evidence type="ECO:0000313" key="3">
    <source>
        <dbReference type="Proteomes" id="UP001595921"/>
    </source>
</evidence>
<sequence length="83" mass="9094">MTQLTYAPRHRTVAEPTPDAVLATFATYQPKTARMVAEEFGIAEETAVDLLERLAGRGDLTKTYGGTETPVWLRPHPNPAQVA</sequence>
<organism evidence="2 3">
    <name type="scientific">Halobium salinum</name>
    <dbReference type="NCBI Taxonomy" id="1364940"/>
    <lineage>
        <taxon>Archaea</taxon>
        <taxon>Methanobacteriati</taxon>
        <taxon>Methanobacteriota</taxon>
        <taxon>Stenosarchaea group</taxon>
        <taxon>Halobacteria</taxon>
        <taxon>Halobacteriales</taxon>
        <taxon>Haloferacaceae</taxon>
        <taxon>Halobium</taxon>
    </lineage>
</organism>
<gene>
    <name evidence="2" type="ORF">ACFO0N_11710</name>
</gene>
<dbReference type="Proteomes" id="UP001595921">
    <property type="component" value="Unassembled WGS sequence"/>
</dbReference>
<protein>
    <submittedName>
        <fullName evidence="2">Uncharacterized protein</fullName>
    </submittedName>
</protein>